<evidence type="ECO:0000313" key="2">
    <source>
        <dbReference type="Proteomes" id="UP001204798"/>
    </source>
</evidence>
<proteinExistence type="predicted"/>
<gene>
    <name evidence="1" type="ORF">M2350_003264</name>
</gene>
<protein>
    <submittedName>
        <fullName evidence="1">Uncharacterized protein</fullName>
    </submittedName>
</protein>
<comment type="caution">
    <text evidence="1">The sequence shown here is derived from an EMBL/GenBank/DDBJ whole genome shotgun (WGS) entry which is preliminary data.</text>
</comment>
<accession>A0ABT2ES85</accession>
<dbReference type="RefSeq" id="WP_259101014.1">
    <property type="nucleotide sequence ID" value="NZ_CP130454.1"/>
</dbReference>
<organism evidence="1 2">
    <name type="scientific">Candidatus Fervidibacter sacchari</name>
    <dbReference type="NCBI Taxonomy" id="1448929"/>
    <lineage>
        <taxon>Bacteria</taxon>
        <taxon>Candidatus Fervidibacterota</taxon>
        <taxon>Candidatus Fervidibacter</taxon>
    </lineage>
</organism>
<reference evidence="1 2" key="1">
    <citation type="submission" date="2022-08" db="EMBL/GenBank/DDBJ databases">
        <title>Bacterial and archaeal communities from various locations to study Microbial Dark Matter (Phase II).</title>
        <authorList>
            <person name="Stepanauskas R."/>
        </authorList>
    </citation>
    <scope>NUCLEOTIDE SEQUENCE [LARGE SCALE GENOMIC DNA]</scope>
    <source>
        <strain evidence="1 2">PD1</strain>
    </source>
</reference>
<evidence type="ECO:0000313" key="1">
    <source>
        <dbReference type="EMBL" id="MCS3920827.1"/>
    </source>
</evidence>
<keyword evidence="2" id="KW-1185">Reference proteome</keyword>
<name>A0ABT2ES85_9BACT</name>
<sequence length="55" mass="6140">MQPKPFTLRVLNAVDGEATERRLLAGRGSWDERRGKLGGRSSCRAKTAQKFVISH</sequence>
<dbReference type="EMBL" id="JANUCP010000007">
    <property type="protein sequence ID" value="MCS3920827.1"/>
    <property type="molecule type" value="Genomic_DNA"/>
</dbReference>
<dbReference type="Proteomes" id="UP001204798">
    <property type="component" value="Unassembled WGS sequence"/>
</dbReference>